<comment type="caution">
    <text evidence="3">The sequence shown here is derived from an EMBL/GenBank/DDBJ whole genome shotgun (WGS) entry which is preliminary data.</text>
</comment>
<organism evidence="3 4">
    <name type="scientific">Youngiibacter multivorans</name>
    <dbReference type="NCBI Taxonomy" id="937251"/>
    <lineage>
        <taxon>Bacteria</taxon>
        <taxon>Bacillati</taxon>
        <taxon>Bacillota</taxon>
        <taxon>Clostridia</taxon>
        <taxon>Eubacteriales</taxon>
        <taxon>Clostridiaceae</taxon>
        <taxon>Youngiibacter</taxon>
    </lineage>
</organism>
<dbReference type="InterPro" id="IPR004143">
    <property type="entry name" value="BPL_LPL_catalytic"/>
</dbReference>
<dbReference type="NCBIfam" id="TIGR00121">
    <property type="entry name" value="birA_ligase"/>
    <property type="match status" value="1"/>
</dbReference>
<evidence type="ECO:0000259" key="2">
    <source>
        <dbReference type="PROSITE" id="PS51733"/>
    </source>
</evidence>
<dbReference type="SUPFAM" id="SSF55681">
    <property type="entry name" value="Class II aaRS and biotin synthetases"/>
    <property type="match status" value="1"/>
</dbReference>
<evidence type="ECO:0000313" key="3">
    <source>
        <dbReference type="EMBL" id="MBP1919487.1"/>
    </source>
</evidence>
<evidence type="ECO:0000256" key="1">
    <source>
        <dbReference type="ARBA" id="ARBA00022598"/>
    </source>
</evidence>
<dbReference type="GO" id="GO:0004077">
    <property type="term" value="F:biotin--[biotin carboxyl-carrier protein] ligase activity"/>
    <property type="evidence" value="ECO:0007669"/>
    <property type="project" value="UniProtKB-EC"/>
</dbReference>
<dbReference type="RefSeq" id="WP_209459683.1">
    <property type="nucleotide sequence ID" value="NZ_JAGGKC010000015.1"/>
</dbReference>
<reference evidence="3 4" key="1">
    <citation type="submission" date="2021-03" db="EMBL/GenBank/DDBJ databases">
        <title>Genomic Encyclopedia of Type Strains, Phase IV (KMG-IV): sequencing the most valuable type-strain genomes for metagenomic binning, comparative biology and taxonomic classification.</title>
        <authorList>
            <person name="Goeker M."/>
        </authorList>
    </citation>
    <scope>NUCLEOTIDE SEQUENCE [LARGE SCALE GENOMIC DNA]</scope>
    <source>
        <strain evidence="3 4">DSM 6139</strain>
    </source>
</reference>
<keyword evidence="1 3" id="KW-0436">Ligase</keyword>
<keyword evidence="4" id="KW-1185">Reference proteome</keyword>
<dbReference type="Pfam" id="PF03099">
    <property type="entry name" value="BPL_LplA_LipB"/>
    <property type="match status" value="1"/>
</dbReference>
<gene>
    <name evidence="3" type="ORF">J2Z34_001976</name>
</gene>
<dbReference type="InterPro" id="IPR045864">
    <property type="entry name" value="aa-tRNA-synth_II/BPL/LPL"/>
</dbReference>
<dbReference type="Proteomes" id="UP001519271">
    <property type="component" value="Unassembled WGS sequence"/>
</dbReference>
<feature type="domain" description="BPL/LPL catalytic" evidence="2">
    <location>
        <begin position="7"/>
        <end position="198"/>
    </location>
</feature>
<sequence length="269" mass="28842">MDDLDLGLISGNINTSWLGRTAVMVESVDSTNSWLKERAEEGMAKDGTLVIAKVQTGGRGRLGRSFHSPEGGLYMSFFIRKPDTKMDTSLATIAAAVSARDAIHELCGIRPRLKWVNDVYMGDRKVGGILVEGKFDPVGKSMDHLVIGIGINVTTEGFPEELKDIASSIVNEAGIKISRSLLCARIADNLEKMLRKTIEDPEGLVEDYKGSLMYIGHEIAVHSGGNVRPARLVGVDRKGGLIVRYLDAEGTSVISSGEVTIRGGAGNGA</sequence>
<protein>
    <submittedName>
        <fullName evidence="3">BirA family biotin operon repressor/biotin-[acetyl-CoA-carboxylase] ligase</fullName>
        <ecNumber evidence="3">6.3.4.15</ecNumber>
    </submittedName>
</protein>
<proteinExistence type="predicted"/>
<accession>A0ABS4G4T4</accession>
<dbReference type="EC" id="6.3.4.15" evidence="3"/>
<evidence type="ECO:0000313" key="4">
    <source>
        <dbReference type="Proteomes" id="UP001519271"/>
    </source>
</evidence>
<dbReference type="PANTHER" id="PTHR12835">
    <property type="entry name" value="BIOTIN PROTEIN LIGASE"/>
    <property type="match status" value="1"/>
</dbReference>
<dbReference type="PANTHER" id="PTHR12835:SF5">
    <property type="entry name" value="BIOTIN--PROTEIN LIGASE"/>
    <property type="match status" value="1"/>
</dbReference>
<name>A0ABS4G4T4_9CLOT</name>
<dbReference type="PROSITE" id="PS51733">
    <property type="entry name" value="BPL_LPL_CATALYTIC"/>
    <property type="match status" value="1"/>
</dbReference>
<dbReference type="InterPro" id="IPR004408">
    <property type="entry name" value="Biotin_CoA_COase_ligase"/>
</dbReference>
<dbReference type="Gene3D" id="3.30.930.10">
    <property type="entry name" value="Bira Bifunctional Protein, Domain 2"/>
    <property type="match status" value="1"/>
</dbReference>
<dbReference type="CDD" id="cd16442">
    <property type="entry name" value="BPL"/>
    <property type="match status" value="1"/>
</dbReference>
<dbReference type="EMBL" id="JAGGKC010000015">
    <property type="protein sequence ID" value="MBP1919487.1"/>
    <property type="molecule type" value="Genomic_DNA"/>
</dbReference>